<dbReference type="Proteomes" id="UP000236621">
    <property type="component" value="Unassembled WGS sequence"/>
</dbReference>
<protein>
    <submittedName>
        <fullName evidence="2">Uncharacterized protein</fullName>
    </submittedName>
</protein>
<dbReference type="AlphaFoldDB" id="A0A2K3QLD5"/>
<name>A0A2K3QLD5_9HYPO</name>
<feature type="region of interest" description="Disordered" evidence="1">
    <location>
        <begin position="187"/>
        <end position="207"/>
    </location>
</feature>
<organism evidence="2 3">
    <name type="scientific">Tolypocladium capitatum</name>
    <dbReference type="NCBI Taxonomy" id="45235"/>
    <lineage>
        <taxon>Eukaryota</taxon>
        <taxon>Fungi</taxon>
        <taxon>Dikarya</taxon>
        <taxon>Ascomycota</taxon>
        <taxon>Pezizomycotina</taxon>
        <taxon>Sordariomycetes</taxon>
        <taxon>Hypocreomycetidae</taxon>
        <taxon>Hypocreales</taxon>
        <taxon>Ophiocordycipitaceae</taxon>
        <taxon>Tolypocladium</taxon>
    </lineage>
</organism>
<dbReference type="OrthoDB" id="10612358at2759"/>
<proteinExistence type="predicted"/>
<evidence type="ECO:0000313" key="3">
    <source>
        <dbReference type="Proteomes" id="UP000236621"/>
    </source>
</evidence>
<reference evidence="2 3" key="1">
    <citation type="submission" date="2017-08" db="EMBL/GenBank/DDBJ databases">
        <title>Harnessing the power of phylogenomics to disentangle the directionality and signatures of interkingdom host jumping in the parasitic fungal genus Tolypocladium.</title>
        <authorList>
            <person name="Quandt C.A."/>
            <person name="Patterson W."/>
            <person name="Spatafora J.W."/>
        </authorList>
    </citation>
    <scope>NUCLEOTIDE SEQUENCE [LARGE SCALE GENOMIC DNA]</scope>
    <source>
        <strain evidence="2 3">CBS 113982</strain>
    </source>
</reference>
<evidence type="ECO:0000256" key="1">
    <source>
        <dbReference type="SAM" id="MobiDB-lite"/>
    </source>
</evidence>
<dbReference type="EMBL" id="NRSZ01000277">
    <property type="protein sequence ID" value="PNY28343.1"/>
    <property type="molecule type" value="Genomic_DNA"/>
</dbReference>
<keyword evidence="3" id="KW-1185">Reference proteome</keyword>
<gene>
    <name evidence="2" type="ORF">TCAP_01729</name>
</gene>
<sequence length="230" mass="25094">MREADMALSCVLPVGNGRGRCACVGGGAVSLCWRRLAHKPGLTELAYGAGSVAAFAAGKEPRRRRRCALASGGGRWFGRCGCWHVAARRETEPACSTNITARESSLAAIRSALAWQSSAATRDSCARWSIIPNRRVPQRPEACCHITLGLRIARRPSSFRMQHPARPKFCRRRCTFDRRSRVLQVGGCSSGHGGVEPSQQPLPRLPHPDRRTVHGFVAVALRIHSGDDIH</sequence>
<accession>A0A2K3QLD5</accession>
<comment type="caution">
    <text evidence="2">The sequence shown here is derived from an EMBL/GenBank/DDBJ whole genome shotgun (WGS) entry which is preliminary data.</text>
</comment>
<evidence type="ECO:0000313" key="2">
    <source>
        <dbReference type="EMBL" id="PNY28343.1"/>
    </source>
</evidence>